<comment type="pathway">
    <text evidence="1">Cell wall biogenesis; cell wall polysaccharide biosynthesis.</text>
</comment>
<dbReference type="SUPFAM" id="SSF53448">
    <property type="entry name" value="Nucleotide-diphospho-sugar transferases"/>
    <property type="match status" value="1"/>
</dbReference>
<feature type="domain" description="Glycosyltransferase 2-like" evidence="5">
    <location>
        <begin position="17"/>
        <end position="141"/>
    </location>
</feature>
<reference evidence="6 7" key="1">
    <citation type="journal article" date="2023" name="Microbiol. Spectr.">
        <title>Symbiosis of Carpenter Bees with Uncharacterized Lactic Acid Bacteria Showing NAD Auxotrophy.</title>
        <authorList>
            <person name="Kawasaki S."/>
            <person name="Ozawa K."/>
            <person name="Mori T."/>
            <person name="Yamamoto A."/>
            <person name="Ito M."/>
            <person name="Ohkuma M."/>
            <person name="Sakamoto M."/>
            <person name="Matsutani M."/>
        </authorList>
    </citation>
    <scope>NUCLEOTIDE SEQUENCE [LARGE SCALE GENOMIC DNA]</scope>
    <source>
        <strain evidence="6 7">KimH</strain>
    </source>
</reference>
<proteinExistence type="inferred from homology"/>
<evidence type="ECO:0000313" key="7">
    <source>
        <dbReference type="Proteomes" id="UP001321748"/>
    </source>
</evidence>
<organism evidence="6 7">
    <name type="scientific">Bombiscardovia apis</name>
    <dbReference type="NCBI Taxonomy" id="2932182"/>
    <lineage>
        <taxon>Bacteria</taxon>
        <taxon>Bacillati</taxon>
        <taxon>Actinomycetota</taxon>
        <taxon>Actinomycetes</taxon>
        <taxon>Bifidobacteriales</taxon>
        <taxon>Bifidobacteriaceae</taxon>
        <taxon>Bombiscardovia</taxon>
    </lineage>
</organism>
<dbReference type="PANTHER" id="PTHR43179">
    <property type="entry name" value="RHAMNOSYLTRANSFERASE WBBL"/>
    <property type="match status" value="1"/>
</dbReference>
<keyword evidence="7" id="KW-1185">Reference proteome</keyword>
<dbReference type="RefSeq" id="WP_317642894.1">
    <property type="nucleotide sequence ID" value="NZ_AP026800.1"/>
</dbReference>
<dbReference type="InterPro" id="IPR029044">
    <property type="entry name" value="Nucleotide-diphossugar_trans"/>
</dbReference>
<dbReference type="EMBL" id="AP026800">
    <property type="protein sequence ID" value="BDR55405.1"/>
    <property type="molecule type" value="Genomic_DNA"/>
</dbReference>
<evidence type="ECO:0000256" key="4">
    <source>
        <dbReference type="ARBA" id="ARBA00022679"/>
    </source>
</evidence>
<evidence type="ECO:0000256" key="3">
    <source>
        <dbReference type="ARBA" id="ARBA00022676"/>
    </source>
</evidence>
<accession>A0ABN6SL35</accession>
<name>A0ABN6SL35_9BIFI</name>
<dbReference type="Pfam" id="PF00535">
    <property type="entry name" value="Glycos_transf_2"/>
    <property type="match status" value="1"/>
</dbReference>
<gene>
    <name evidence="6" type="ORF">KIMH_15160</name>
</gene>
<sequence length="284" mass="32644">MNKIAFVVLHFFTYDDTVDCVESILSLKNAKSCEIIVVDNGSTNGSGKLLHTKYKTVSNVHVLLNEQNLGFARGNNVGYTFAKEKLNADIVVTVNNDIVIEQKDFIPKLQAVMETVDVCGPDIISEKTGKHSNPQHFEGISKKKLKQVIVKHELVKFAYIVCNFKGFDTIYQRFIDKITPDKTESEYNRDYENVVLHGAFIVFGPRFVEQEQVAFDPRTFLYMEEDLLFIRCQRKGYTIRYTPSLQVIHDEHSSVNYVQADARRRMISYLTNQIRSEKIVLTEL</sequence>
<dbReference type="Proteomes" id="UP001321748">
    <property type="component" value="Chromosome"/>
</dbReference>
<keyword evidence="3" id="KW-0328">Glycosyltransferase</keyword>
<protein>
    <recommendedName>
        <fullName evidence="5">Glycosyltransferase 2-like domain-containing protein</fullName>
    </recommendedName>
</protein>
<evidence type="ECO:0000256" key="1">
    <source>
        <dbReference type="ARBA" id="ARBA00004776"/>
    </source>
</evidence>
<evidence type="ECO:0000256" key="2">
    <source>
        <dbReference type="ARBA" id="ARBA00006739"/>
    </source>
</evidence>
<dbReference type="InterPro" id="IPR001173">
    <property type="entry name" value="Glyco_trans_2-like"/>
</dbReference>
<comment type="similarity">
    <text evidence="2">Belongs to the glycosyltransferase 2 family.</text>
</comment>
<evidence type="ECO:0000313" key="6">
    <source>
        <dbReference type="EMBL" id="BDR55405.1"/>
    </source>
</evidence>
<dbReference type="Gene3D" id="3.90.550.10">
    <property type="entry name" value="Spore Coat Polysaccharide Biosynthesis Protein SpsA, Chain A"/>
    <property type="match status" value="1"/>
</dbReference>
<dbReference type="PANTHER" id="PTHR43179:SF12">
    <property type="entry name" value="GALACTOFURANOSYLTRANSFERASE GLFT2"/>
    <property type="match status" value="1"/>
</dbReference>
<keyword evidence="4" id="KW-0808">Transferase</keyword>
<evidence type="ECO:0000259" key="5">
    <source>
        <dbReference type="Pfam" id="PF00535"/>
    </source>
</evidence>